<name>A0AAD8H668_9APIA</name>
<accession>A0AAD8H668</accession>
<dbReference type="GO" id="GO:0005546">
    <property type="term" value="F:phosphatidylinositol-4,5-bisphosphate binding"/>
    <property type="evidence" value="ECO:0007669"/>
    <property type="project" value="InterPro"/>
</dbReference>
<organism evidence="5 6">
    <name type="scientific">Heracleum sosnowskyi</name>
    <dbReference type="NCBI Taxonomy" id="360622"/>
    <lineage>
        <taxon>Eukaryota</taxon>
        <taxon>Viridiplantae</taxon>
        <taxon>Streptophyta</taxon>
        <taxon>Embryophyta</taxon>
        <taxon>Tracheophyta</taxon>
        <taxon>Spermatophyta</taxon>
        <taxon>Magnoliopsida</taxon>
        <taxon>eudicotyledons</taxon>
        <taxon>Gunneridae</taxon>
        <taxon>Pentapetalae</taxon>
        <taxon>asterids</taxon>
        <taxon>campanulids</taxon>
        <taxon>Apiales</taxon>
        <taxon>Apiaceae</taxon>
        <taxon>Apioideae</taxon>
        <taxon>apioid superclade</taxon>
        <taxon>Tordylieae</taxon>
        <taxon>Tordyliinae</taxon>
        <taxon>Heracleum</taxon>
    </lineage>
</organism>
<dbReference type="Proteomes" id="UP001237642">
    <property type="component" value="Unassembled WGS sequence"/>
</dbReference>
<reference evidence="5" key="1">
    <citation type="submission" date="2023-02" db="EMBL/GenBank/DDBJ databases">
        <title>Genome of toxic invasive species Heracleum sosnowskyi carries increased number of genes despite the absence of recent whole-genome duplications.</title>
        <authorList>
            <person name="Schelkunov M."/>
            <person name="Shtratnikova V."/>
            <person name="Makarenko M."/>
            <person name="Klepikova A."/>
            <person name="Omelchenko D."/>
            <person name="Novikova G."/>
            <person name="Obukhova E."/>
            <person name="Bogdanov V."/>
            <person name="Penin A."/>
            <person name="Logacheva M."/>
        </authorList>
    </citation>
    <scope>NUCLEOTIDE SEQUENCE</scope>
    <source>
        <strain evidence="5">Hsosn_3</strain>
        <tissue evidence="5">Leaf</tissue>
    </source>
</reference>
<keyword evidence="3" id="KW-0653">Protein transport</keyword>
<proteinExistence type="inferred from homology"/>
<dbReference type="AlphaFoldDB" id="A0AAD8H668"/>
<feature type="domain" description="Exocyst complex subunit Exo70 C-terminal" evidence="4">
    <location>
        <begin position="226"/>
        <end position="540"/>
    </location>
</feature>
<evidence type="ECO:0000256" key="1">
    <source>
        <dbReference type="ARBA" id="ARBA00006756"/>
    </source>
</evidence>
<dbReference type="GO" id="GO:0000145">
    <property type="term" value="C:exocyst"/>
    <property type="evidence" value="ECO:0007669"/>
    <property type="project" value="InterPro"/>
</dbReference>
<dbReference type="Pfam" id="PF03081">
    <property type="entry name" value="Exo70_C"/>
    <property type="match status" value="1"/>
</dbReference>
<evidence type="ECO:0000313" key="6">
    <source>
        <dbReference type="Proteomes" id="UP001237642"/>
    </source>
</evidence>
<dbReference type="PANTHER" id="PTHR12542:SF7">
    <property type="entry name" value="EXOCYST SUBUNIT EXO70 FAMILY PROTEIN"/>
    <property type="match status" value="1"/>
</dbReference>
<keyword evidence="2 3" id="KW-0813">Transport</keyword>
<dbReference type="Gene3D" id="1.20.1280.170">
    <property type="entry name" value="Exocyst complex component Exo70"/>
    <property type="match status" value="1"/>
</dbReference>
<dbReference type="SUPFAM" id="SSF74788">
    <property type="entry name" value="Cullin repeat-like"/>
    <property type="match status" value="1"/>
</dbReference>
<dbReference type="InterPro" id="IPR004140">
    <property type="entry name" value="Exo70"/>
</dbReference>
<dbReference type="InterPro" id="IPR046364">
    <property type="entry name" value="Exo70_C"/>
</dbReference>
<keyword evidence="6" id="KW-1185">Reference proteome</keyword>
<evidence type="ECO:0000256" key="3">
    <source>
        <dbReference type="RuleBase" id="RU365026"/>
    </source>
</evidence>
<evidence type="ECO:0000259" key="4">
    <source>
        <dbReference type="Pfam" id="PF03081"/>
    </source>
</evidence>
<dbReference type="GO" id="GO:0006887">
    <property type="term" value="P:exocytosis"/>
    <property type="evidence" value="ECO:0007669"/>
    <property type="project" value="UniProtKB-KW"/>
</dbReference>
<sequence>MEPPEYEAAAFKSAEKIILRWDSTASEDARERMIFDGDRYEINSYLQAVDDVQRSIESTTLSDDQNKASSAIQIAMARLEDEFRNILLANANPIEIDALLDINVLNLNQSSLRTDSSSGDFSEENLNESGLQDLGAIDQSRRSSASYRSMLSIRELDLVPMEIVTDLRSIAERMISAGYVRECVQVYGSVRKSVVESSFRRLGIEKLSIGDIQRLEWEVLEVKIRRWIKAAKACVRILFASEKRLTELIFEGLGSATDDACFMETVKGPAIQLFNFAEAISISRRSPEKLFKILDLHDALFELLADVEVVFSSRSAESIRVQAEEILSRLAEAARGILSEFENAVLREPSKVPVPGGTVHPLTRYVMNYISLISDYKETLFELIVSKPVTGSRYSEDLTTPDMDFGEVEGQIPLALHLIWIIVILQFNVEGKSKHYRDTSLVHLFVMNNVHYIVQKIKGSPELREMIGDFYLKKLTGKVRQAATSYQRATWVRVLHCLREEGLHVTGSFSAGVSRSVLRERFKAFNAMFEEVHRTQATWTHIESGRHPENYIKYSVEDLENAVLDFFEGNPVSQLSRRRSG</sequence>
<dbReference type="PANTHER" id="PTHR12542">
    <property type="entry name" value="EXOCYST COMPLEX PROTEIN EXO70"/>
    <property type="match status" value="1"/>
</dbReference>
<dbReference type="InterPro" id="IPR016159">
    <property type="entry name" value="Cullin_repeat-like_dom_sf"/>
</dbReference>
<evidence type="ECO:0000313" key="5">
    <source>
        <dbReference type="EMBL" id="KAK1360312.1"/>
    </source>
</evidence>
<comment type="caution">
    <text evidence="5">The sequence shown here is derived from an EMBL/GenBank/DDBJ whole genome shotgun (WGS) entry which is preliminary data.</text>
</comment>
<dbReference type="Pfam" id="PF20669">
    <property type="entry name" value="Exo70_N"/>
    <property type="match status" value="1"/>
</dbReference>
<keyword evidence="3" id="KW-0268">Exocytosis</keyword>
<comment type="similarity">
    <text evidence="1 3">Belongs to the EXO70 family.</text>
</comment>
<reference evidence="5" key="2">
    <citation type="submission" date="2023-05" db="EMBL/GenBank/DDBJ databases">
        <authorList>
            <person name="Schelkunov M.I."/>
        </authorList>
    </citation>
    <scope>NUCLEOTIDE SEQUENCE</scope>
    <source>
        <strain evidence="5">Hsosn_3</strain>
        <tissue evidence="5">Leaf</tissue>
    </source>
</reference>
<dbReference type="EMBL" id="JAUIZM010000010">
    <property type="protein sequence ID" value="KAK1360312.1"/>
    <property type="molecule type" value="Genomic_DNA"/>
</dbReference>
<evidence type="ECO:0000256" key="2">
    <source>
        <dbReference type="ARBA" id="ARBA00022448"/>
    </source>
</evidence>
<gene>
    <name evidence="5" type="ORF">POM88_044786</name>
</gene>
<protein>
    <recommendedName>
        <fullName evidence="3">Exocyst subunit Exo70 family protein</fullName>
    </recommendedName>
</protein>
<comment type="function">
    <text evidence="3">Component of the exocyst complex.</text>
</comment>
<dbReference type="GO" id="GO:0015031">
    <property type="term" value="P:protein transport"/>
    <property type="evidence" value="ECO:0007669"/>
    <property type="project" value="UniProtKB-KW"/>
</dbReference>